<dbReference type="Proteomes" id="UP000218164">
    <property type="component" value="Unassembled WGS sequence"/>
</dbReference>
<dbReference type="Gene3D" id="3.40.50.720">
    <property type="entry name" value="NAD(P)-binding Rossmann-like Domain"/>
    <property type="match status" value="1"/>
</dbReference>
<keyword evidence="1" id="KW-0472">Membrane</keyword>
<keyword evidence="3" id="KW-1185">Reference proteome</keyword>
<dbReference type="EMBL" id="LMVP01000030">
    <property type="protein sequence ID" value="PAV14095.1"/>
    <property type="molecule type" value="Genomic_DNA"/>
</dbReference>
<keyword evidence="1" id="KW-0812">Transmembrane</keyword>
<dbReference type="AlphaFoldDB" id="A0A2A2HXT7"/>
<comment type="caution">
    <text evidence="2">The sequence shown here is derived from an EMBL/GenBank/DDBJ whole genome shotgun (WGS) entry which is preliminary data.</text>
</comment>
<protein>
    <submittedName>
        <fullName evidence="2">Uncharacterized protein</fullName>
    </submittedName>
</protein>
<evidence type="ECO:0000313" key="2">
    <source>
        <dbReference type="EMBL" id="PAV14095.1"/>
    </source>
</evidence>
<sequence length="83" mass="9052">MSYPKKLASNVGVTFVASAVSMLLGFPVSVICWDGKQSRDFTLAKNVVDANILSCELNKIGVFNIACGRRITINQPVNYTNKL</sequence>
<name>A0A2A2HXT7_9EURY</name>
<gene>
    <name evidence="2" type="ORF">ASJ81_15020</name>
</gene>
<keyword evidence="1" id="KW-1133">Transmembrane helix</keyword>
<organism evidence="2 3">
    <name type="scientific">Methanosarcina spelaei</name>
    <dbReference type="NCBI Taxonomy" id="1036679"/>
    <lineage>
        <taxon>Archaea</taxon>
        <taxon>Methanobacteriati</taxon>
        <taxon>Methanobacteriota</taxon>
        <taxon>Stenosarchaea group</taxon>
        <taxon>Methanomicrobia</taxon>
        <taxon>Methanosarcinales</taxon>
        <taxon>Methanosarcinaceae</taxon>
        <taxon>Methanosarcina</taxon>
    </lineage>
</organism>
<evidence type="ECO:0000256" key="1">
    <source>
        <dbReference type="SAM" id="Phobius"/>
    </source>
</evidence>
<dbReference type="SUPFAM" id="SSF51735">
    <property type="entry name" value="NAD(P)-binding Rossmann-fold domains"/>
    <property type="match status" value="1"/>
</dbReference>
<feature type="transmembrane region" description="Helical" evidence="1">
    <location>
        <begin position="12"/>
        <end position="33"/>
    </location>
</feature>
<dbReference type="OrthoDB" id="4907at2157"/>
<evidence type="ECO:0000313" key="3">
    <source>
        <dbReference type="Proteomes" id="UP000218164"/>
    </source>
</evidence>
<accession>A0A2A2HXT7</accession>
<dbReference type="InterPro" id="IPR036291">
    <property type="entry name" value="NAD(P)-bd_dom_sf"/>
</dbReference>
<proteinExistence type="predicted"/>
<dbReference type="RefSeq" id="WP_212556020.1">
    <property type="nucleotide sequence ID" value="NZ_LMVP01000030.1"/>
</dbReference>
<reference evidence="2 3" key="1">
    <citation type="journal article" date="2017" name="BMC Genomics">
        <title>Genomic analysis of methanogenic archaea reveals a shift towards energy conservation.</title>
        <authorList>
            <person name="Gilmore S.P."/>
            <person name="Henske J.K."/>
            <person name="Sexton J.A."/>
            <person name="Solomon K.V."/>
            <person name="Seppala S."/>
            <person name="Yoo J.I."/>
            <person name="Huyett L.M."/>
            <person name="Pressman A."/>
            <person name="Cogan J.Z."/>
            <person name="Kivenson V."/>
            <person name="Peng X."/>
            <person name="Tan Y."/>
            <person name="Valentine D.L."/>
            <person name="O'Malley M.A."/>
        </authorList>
    </citation>
    <scope>NUCLEOTIDE SEQUENCE [LARGE SCALE GENOMIC DNA]</scope>
    <source>
        <strain evidence="2 3">MC-15</strain>
    </source>
</reference>